<keyword evidence="2" id="KW-0472">Membrane</keyword>
<evidence type="ECO:0000313" key="3">
    <source>
        <dbReference type="EMBL" id="SUZ51843.1"/>
    </source>
</evidence>
<feature type="compositionally biased region" description="Acidic residues" evidence="1">
    <location>
        <begin position="100"/>
        <end position="128"/>
    </location>
</feature>
<evidence type="ECO:0000256" key="1">
    <source>
        <dbReference type="SAM" id="MobiDB-lite"/>
    </source>
</evidence>
<organism evidence="3">
    <name type="scientific">marine metagenome</name>
    <dbReference type="NCBI Taxonomy" id="408172"/>
    <lineage>
        <taxon>unclassified sequences</taxon>
        <taxon>metagenomes</taxon>
        <taxon>ecological metagenomes</taxon>
    </lineage>
</organism>
<proteinExistence type="predicted"/>
<name>A0A381NE85_9ZZZZ</name>
<accession>A0A381NE85</accession>
<keyword evidence="2" id="KW-0812">Transmembrane</keyword>
<sequence>MKIQSKTIILLLLLILSLITLLSYFFFTKYKFLLEYIDNRIDLKHQKMIEKYNLNQVYENNKEHEQKYLENLKDNLENFNNTLSKTNFIDHFNELSDIEEEYSNEENSEENTEEEKEEIVEEPSDDEEGTMRVSVDYPSEEEKEDIKEIILEEELPNLDSLEDSVDDYIKQILEKQEDIDLSNLIDEEEEKKKLL</sequence>
<gene>
    <name evidence="3" type="ORF">METZ01_LOCUS4697</name>
</gene>
<evidence type="ECO:0000256" key="2">
    <source>
        <dbReference type="SAM" id="Phobius"/>
    </source>
</evidence>
<feature type="transmembrane region" description="Helical" evidence="2">
    <location>
        <begin position="7"/>
        <end position="27"/>
    </location>
</feature>
<dbReference type="EMBL" id="UINC01000242">
    <property type="protein sequence ID" value="SUZ51843.1"/>
    <property type="molecule type" value="Genomic_DNA"/>
</dbReference>
<keyword evidence="2" id="KW-1133">Transmembrane helix</keyword>
<dbReference type="AlphaFoldDB" id="A0A381NE85"/>
<protein>
    <submittedName>
        <fullName evidence="3">Uncharacterized protein</fullName>
    </submittedName>
</protein>
<reference evidence="3" key="1">
    <citation type="submission" date="2018-05" db="EMBL/GenBank/DDBJ databases">
        <authorList>
            <person name="Lanie J.A."/>
            <person name="Ng W.-L."/>
            <person name="Kazmierczak K.M."/>
            <person name="Andrzejewski T.M."/>
            <person name="Davidsen T.M."/>
            <person name="Wayne K.J."/>
            <person name="Tettelin H."/>
            <person name="Glass J.I."/>
            <person name="Rusch D."/>
            <person name="Podicherti R."/>
            <person name="Tsui H.-C.T."/>
            <person name="Winkler M.E."/>
        </authorList>
    </citation>
    <scope>NUCLEOTIDE SEQUENCE</scope>
</reference>
<feature type="region of interest" description="Disordered" evidence="1">
    <location>
        <begin position="100"/>
        <end position="144"/>
    </location>
</feature>